<feature type="chain" id="PRO_5035217728" evidence="2">
    <location>
        <begin position="26"/>
        <end position="64"/>
    </location>
</feature>
<name>A0A8J4UGM9_CLAMG</name>
<feature type="region of interest" description="Disordered" evidence="1">
    <location>
        <begin position="40"/>
        <end position="64"/>
    </location>
</feature>
<protein>
    <submittedName>
        <fullName evidence="3">Roundabout 1-like isoform X2</fullName>
    </submittedName>
</protein>
<keyword evidence="4" id="KW-1185">Reference proteome</keyword>
<evidence type="ECO:0000256" key="1">
    <source>
        <dbReference type="SAM" id="MobiDB-lite"/>
    </source>
</evidence>
<keyword evidence="2" id="KW-0732">Signal</keyword>
<comment type="caution">
    <text evidence="3">The sequence shown here is derived from an EMBL/GenBank/DDBJ whole genome shotgun (WGS) entry which is preliminary data.</text>
</comment>
<evidence type="ECO:0000256" key="2">
    <source>
        <dbReference type="SAM" id="SignalP"/>
    </source>
</evidence>
<proteinExistence type="predicted"/>
<accession>A0A8J4UGM9</accession>
<feature type="non-terminal residue" evidence="3">
    <location>
        <position position="64"/>
    </location>
</feature>
<sequence>MWSRSFRLLHGLLFWSLALIPRSSLQVLVPVLLSTDSASAETAKEGVTPAPASGHGEDNTLAYT</sequence>
<organism evidence="3 4">
    <name type="scientific">Clarias magur</name>
    <name type="common">Asian catfish</name>
    <name type="synonym">Macropteronotus magur</name>
    <dbReference type="NCBI Taxonomy" id="1594786"/>
    <lineage>
        <taxon>Eukaryota</taxon>
        <taxon>Metazoa</taxon>
        <taxon>Chordata</taxon>
        <taxon>Craniata</taxon>
        <taxon>Vertebrata</taxon>
        <taxon>Euteleostomi</taxon>
        <taxon>Actinopterygii</taxon>
        <taxon>Neopterygii</taxon>
        <taxon>Teleostei</taxon>
        <taxon>Ostariophysi</taxon>
        <taxon>Siluriformes</taxon>
        <taxon>Clariidae</taxon>
        <taxon>Clarias</taxon>
    </lineage>
</organism>
<gene>
    <name evidence="3" type="ORF">DAT39_010911</name>
</gene>
<evidence type="ECO:0000313" key="3">
    <source>
        <dbReference type="EMBL" id="KAF5899364.1"/>
    </source>
</evidence>
<dbReference type="AlphaFoldDB" id="A0A8J4UGM9"/>
<dbReference type="Proteomes" id="UP000727407">
    <property type="component" value="Unassembled WGS sequence"/>
</dbReference>
<feature type="signal peptide" evidence="2">
    <location>
        <begin position="1"/>
        <end position="25"/>
    </location>
</feature>
<evidence type="ECO:0000313" key="4">
    <source>
        <dbReference type="Proteomes" id="UP000727407"/>
    </source>
</evidence>
<reference evidence="3" key="1">
    <citation type="submission" date="2020-07" db="EMBL/GenBank/DDBJ databases">
        <title>Clarias magur genome sequencing, assembly and annotation.</title>
        <authorList>
            <person name="Kushwaha B."/>
            <person name="Kumar R."/>
            <person name="Das P."/>
            <person name="Joshi C.G."/>
            <person name="Kumar D."/>
            <person name="Nagpure N.S."/>
            <person name="Pandey M."/>
            <person name="Agarwal S."/>
            <person name="Srivastava S."/>
            <person name="Singh M."/>
            <person name="Sahoo L."/>
            <person name="Jayasankar P."/>
            <person name="Meher P.K."/>
            <person name="Koringa P.G."/>
            <person name="Iquebal M.A."/>
            <person name="Das S.P."/>
            <person name="Bit A."/>
            <person name="Patnaik S."/>
            <person name="Patel N."/>
            <person name="Shah T.M."/>
            <person name="Hinsu A."/>
            <person name="Jena J.K."/>
        </authorList>
    </citation>
    <scope>NUCLEOTIDE SEQUENCE</scope>
    <source>
        <strain evidence="3">CIFAMagur01</strain>
        <tissue evidence="3">Testis</tissue>
    </source>
</reference>
<dbReference type="EMBL" id="QNUK01000169">
    <property type="protein sequence ID" value="KAF5899364.1"/>
    <property type="molecule type" value="Genomic_DNA"/>
</dbReference>